<evidence type="ECO:0000256" key="2">
    <source>
        <dbReference type="ARBA" id="ARBA00008814"/>
    </source>
</evidence>
<feature type="domain" description="Fe/B12 periplasmic-binding" evidence="7">
    <location>
        <begin position="35"/>
        <end position="297"/>
    </location>
</feature>
<dbReference type="Gene3D" id="3.40.50.1980">
    <property type="entry name" value="Nitrogenase molybdenum iron protein domain"/>
    <property type="match status" value="2"/>
</dbReference>
<evidence type="ECO:0000256" key="5">
    <source>
        <dbReference type="ARBA" id="ARBA00022729"/>
    </source>
</evidence>
<evidence type="ECO:0000313" key="8">
    <source>
        <dbReference type="EMBL" id="REG83664.1"/>
    </source>
</evidence>
<keyword evidence="4" id="KW-0408">Iron</keyword>
<proteinExistence type="inferred from homology"/>
<comment type="caution">
    <text evidence="8">The sequence shown here is derived from an EMBL/GenBank/DDBJ whole genome shotgun (WGS) entry which is preliminary data.</text>
</comment>
<gene>
    <name evidence="8" type="ORF">DFP81_10530</name>
</gene>
<evidence type="ECO:0000256" key="6">
    <source>
        <dbReference type="SAM" id="SignalP"/>
    </source>
</evidence>
<keyword evidence="3" id="KW-0813">Transport</keyword>
<dbReference type="Proteomes" id="UP000256542">
    <property type="component" value="Unassembled WGS sequence"/>
</dbReference>
<dbReference type="RefSeq" id="WP_181903064.1">
    <property type="nucleotide sequence ID" value="NZ_QUNG01000005.1"/>
</dbReference>
<dbReference type="InterPro" id="IPR002491">
    <property type="entry name" value="ABC_transptr_periplasmic_BD"/>
</dbReference>
<organism evidence="8 9">
    <name type="scientific">Marinomonas pollencensis</name>
    <dbReference type="NCBI Taxonomy" id="491954"/>
    <lineage>
        <taxon>Bacteria</taxon>
        <taxon>Pseudomonadati</taxon>
        <taxon>Pseudomonadota</taxon>
        <taxon>Gammaproteobacteria</taxon>
        <taxon>Oceanospirillales</taxon>
        <taxon>Oceanospirillaceae</taxon>
        <taxon>Marinomonas</taxon>
    </lineage>
</organism>
<feature type="chain" id="PRO_5017817183" evidence="6">
    <location>
        <begin position="19"/>
        <end position="297"/>
    </location>
</feature>
<dbReference type="PRINTS" id="PR01715">
    <property type="entry name" value="FERRIBNDNGPP"/>
</dbReference>
<dbReference type="EMBL" id="QUNG01000005">
    <property type="protein sequence ID" value="REG83664.1"/>
    <property type="molecule type" value="Genomic_DNA"/>
</dbReference>
<dbReference type="PANTHER" id="PTHR30532:SF1">
    <property type="entry name" value="IRON(3+)-HYDROXAMATE-BINDING PROTEIN FHUD"/>
    <property type="match status" value="1"/>
</dbReference>
<keyword evidence="4" id="KW-0406">Ion transport</keyword>
<protein>
    <submittedName>
        <fullName evidence="8">Iron complex transport system substrate-binding protein</fullName>
    </submittedName>
</protein>
<comment type="similarity">
    <text evidence="2">Belongs to the bacterial solute-binding protein 8 family.</text>
</comment>
<dbReference type="AlphaFoldDB" id="A0A3E0DLL1"/>
<feature type="signal peptide" evidence="6">
    <location>
        <begin position="1"/>
        <end position="18"/>
    </location>
</feature>
<evidence type="ECO:0000313" key="9">
    <source>
        <dbReference type="Proteomes" id="UP000256542"/>
    </source>
</evidence>
<dbReference type="GO" id="GO:1901678">
    <property type="term" value="P:iron coordination entity transport"/>
    <property type="evidence" value="ECO:0007669"/>
    <property type="project" value="UniProtKB-ARBA"/>
</dbReference>
<keyword evidence="5 6" id="KW-0732">Signal</keyword>
<dbReference type="CDD" id="cd01146">
    <property type="entry name" value="FhuD"/>
    <property type="match status" value="1"/>
</dbReference>
<dbReference type="InterPro" id="IPR051313">
    <property type="entry name" value="Bact_iron-sidero_bind"/>
</dbReference>
<dbReference type="GO" id="GO:0030288">
    <property type="term" value="C:outer membrane-bounded periplasmic space"/>
    <property type="evidence" value="ECO:0007669"/>
    <property type="project" value="TreeGrafter"/>
</dbReference>
<dbReference type="SUPFAM" id="SSF53807">
    <property type="entry name" value="Helical backbone' metal receptor"/>
    <property type="match status" value="1"/>
</dbReference>
<comment type="subcellular location">
    <subcellularLocation>
        <location evidence="1">Cell envelope</location>
    </subcellularLocation>
</comment>
<accession>A0A3E0DLL1</accession>
<dbReference type="PROSITE" id="PS50983">
    <property type="entry name" value="FE_B12_PBP"/>
    <property type="match status" value="1"/>
</dbReference>
<evidence type="ECO:0000259" key="7">
    <source>
        <dbReference type="PROSITE" id="PS50983"/>
    </source>
</evidence>
<evidence type="ECO:0000256" key="1">
    <source>
        <dbReference type="ARBA" id="ARBA00004196"/>
    </source>
</evidence>
<name>A0A3E0DLL1_9GAMM</name>
<keyword evidence="9" id="KW-1185">Reference proteome</keyword>
<evidence type="ECO:0000256" key="4">
    <source>
        <dbReference type="ARBA" id="ARBA00022496"/>
    </source>
</evidence>
<keyword evidence="4" id="KW-0410">Iron transport</keyword>
<reference evidence="8 9" key="1">
    <citation type="submission" date="2018-08" db="EMBL/GenBank/DDBJ databases">
        <title>Genomic Encyclopedia of Type Strains, Phase III (KMG-III): the genomes of soil and plant-associated and newly described type strains.</title>
        <authorList>
            <person name="Whitman W."/>
        </authorList>
    </citation>
    <scope>NUCLEOTIDE SEQUENCE [LARGE SCALE GENOMIC DNA]</scope>
    <source>
        <strain evidence="8 9">CECT 7375</strain>
    </source>
</reference>
<sequence length="297" mass="33002">MKYLFVCLSLLFSGIAAAEQAHELTDSDFTTPPKRIISIEWATTETLLSLGVTPVGMADMDGYKQWVIKPALPAGIADVGARNEPNLELISELKPDLILISKRLAPAYDKLSQIAPTIMFNVYNDEKTPLKNVQTLTLKLGKVLGKSQTAANLIARTQTLLRKNGDKIRAAHPAIDPLLFVRIVDNSTLHFQGKGSLIHDTIHAMGLKNEWHGKTNFWGFSSVEIAKVAEHQQANIFLLQSVKKAEKQKLLNSPLWQAMAFSQQHKVYELPPIWSYGGLLAAQRFSNQLVNLLTKQP</sequence>
<dbReference type="Pfam" id="PF01497">
    <property type="entry name" value="Peripla_BP_2"/>
    <property type="match status" value="1"/>
</dbReference>
<dbReference type="PANTHER" id="PTHR30532">
    <property type="entry name" value="IRON III DICITRATE-BINDING PERIPLASMIC PROTEIN"/>
    <property type="match status" value="1"/>
</dbReference>
<evidence type="ECO:0000256" key="3">
    <source>
        <dbReference type="ARBA" id="ARBA00022448"/>
    </source>
</evidence>